<accession>A0A6P8IV12</accession>
<dbReference type="GO" id="GO:0016020">
    <property type="term" value="C:membrane"/>
    <property type="evidence" value="ECO:0007669"/>
    <property type="project" value="InterPro"/>
</dbReference>
<keyword evidence="6 11" id="KW-0812">Transmembrane</keyword>
<feature type="transmembrane region" description="Helical" evidence="11">
    <location>
        <begin position="192"/>
        <end position="215"/>
    </location>
</feature>
<evidence type="ECO:0000256" key="2">
    <source>
        <dbReference type="ARBA" id="ARBA00004127"/>
    </source>
</evidence>
<feature type="transmembrane region" description="Helical" evidence="11">
    <location>
        <begin position="70"/>
        <end position="94"/>
    </location>
</feature>
<keyword evidence="13" id="KW-1185">Reference proteome</keyword>
<organism evidence="13 14">
    <name type="scientific">Actinia tenebrosa</name>
    <name type="common">Australian red waratah sea anemone</name>
    <dbReference type="NCBI Taxonomy" id="6105"/>
    <lineage>
        <taxon>Eukaryota</taxon>
        <taxon>Metazoa</taxon>
        <taxon>Cnidaria</taxon>
        <taxon>Anthozoa</taxon>
        <taxon>Hexacorallia</taxon>
        <taxon>Actiniaria</taxon>
        <taxon>Actiniidae</taxon>
        <taxon>Actinia</taxon>
    </lineage>
</organism>
<comment type="function">
    <text evidence="10">Zinc metalloprotease that mediates intramembrane proteolysis of proteins such as ATF6, ATF6B, SREBF1/SREBP1 and SREBF2/SREBP2. Catalyzes the second step in the proteolytic activation of the sterol regulatory element-binding proteins (SREBPs) SREBF1/SREBP1 and SREBF2/SREBP2: cleaves SREBPs within the first transmembrane segment, thereby releasing the N-terminal segment with a portion of the transmembrane segment attached. Mature N-terminal SREBP fragments shuttle to the nucleus and activate gene transcription. Also mediates the second step in the proteolytic activation of the cyclic AMP-dependent transcription factor ATF-6 (ATF6 and ATF6B). Involved in intramembrane proteolysis during bone formation. In astrocytes and osteoblasts, upon DNA damage and ER stress, mediates the second step of the regulated intramembrane proteolytic activation of the transcription factor CREB3L1, leading to the inhibition of cell-cycle progression.</text>
</comment>
<reference evidence="14" key="1">
    <citation type="submission" date="2025-08" db="UniProtKB">
        <authorList>
            <consortium name="RefSeq"/>
        </authorList>
    </citation>
    <scope>IDENTIFICATION</scope>
    <source>
        <tissue evidence="14">Tentacle</tissue>
    </source>
</reference>
<dbReference type="Pfam" id="PF02163">
    <property type="entry name" value="Peptidase_M50"/>
    <property type="match status" value="1"/>
</dbReference>
<feature type="transmembrane region" description="Helical" evidence="11">
    <location>
        <begin position="460"/>
        <end position="480"/>
    </location>
</feature>
<dbReference type="PANTHER" id="PTHR13325:SF3">
    <property type="entry name" value="MEMBRANE-BOUND TRANSCRIPTION FACTOR SITE-2 PROTEASE"/>
    <property type="match status" value="1"/>
</dbReference>
<dbReference type="GeneID" id="116304403"/>
<comment type="subcellular location">
    <subcellularLocation>
        <location evidence="2">Endomembrane system</location>
        <topology evidence="2">Multi-pass membrane protein</topology>
    </subcellularLocation>
</comment>
<evidence type="ECO:0000259" key="12">
    <source>
        <dbReference type="Pfam" id="PF02163"/>
    </source>
</evidence>
<dbReference type="InParanoid" id="A0A6P8IV12"/>
<evidence type="ECO:0000256" key="9">
    <source>
        <dbReference type="ARBA" id="ARBA00032658"/>
    </source>
</evidence>
<evidence type="ECO:0000313" key="13">
    <source>
        <dbReference type="Proteomes" id="UP000515163"/>
    </source>
</evidence>
<dbReference type="GO" id="GO:0031293">
    <property type="term" value="P:membrane protein intracellular domain proteolysis"/>
    <property type="evidence" value="ECO:0007669"/>
    <property type="project" value="TreeGrafter"/>
</dbReference>
<keyword evidence="8 11" id="KW-0472">Membrane</keyword>
<dbReference type="EC" id="3.4.24.85" evidence="4"/>
<dbReference type="RefSeq" id="XP_031569993.1">
    <property type="nucleotide sequence ID" value="XM_031714133.1"/>
</dbReference>
<dbReference type="GO" id="GO:0012505">
    <property type="term" value="C:endomembrane system"/>
    <property type="evidence" value="ECO:0007669"/>
    <property type="project" value="UniProtKB-SubCell"/>
</dbReference>
<comment type="similarity">
    <text evidence="3">Belongs to the peptidase M50A family.</text>
</comment>
<evidence type="ECO:0000256" key="4">
    <source>
        <dbReference type="ARBA" id="ARBA00012347"/>
    </source>
</evidence>
<evidence type="ECO:0000256" key="8">
    <source>
        <dbReference type="ARBA" id="ARBA00023136"/>
    </source>
</evidence>
<dbReference type="SUPFAM" id="SSF50156">
    <property type="entry name" value="PDZ domain-like"/>
    <property type="match status" value="1"/>
</dbReference>
<dbReference type="GO" id="GO:0004222">
    <property type="term" value="F:metalloendopeptidase activity"/>
    <property type="evidence" value="ECO:0007669"/>
    <property type="project" value="InterPro"/>
</dbReference>
<dbReference type="InterPro" id="IPR036034">
    <property type="entry name" value="PDZ_sf"/>
</dbReference>
<dbReference type="InterPro" id="IPR001193">
    <property type="entry name" value="MBTPS2"/>
</dbReference>
<name>A0A6P8IV12_ACTTE</name>
<protein>
    <recommendedName>
        <fullName evidence="5">Membrane-bound transcription factor site-2 protease</fullName>
        <ecNumber evidence="4">3.4.24.85</ecNumber>
    </recommendedName>
    <alternativeName>
        <fullName evidence="9">Endopeptidase S2P</fullName>
    </alternativeName>
</protein>
<evidence type="ECO:0000256" key="10">
    <source>
        <dbReference type="ARBA" id="ARBA00045828"/>
    </source>
</evidence>
<dbReference type="InterPro" id="IPR008915">
    <property type="entry name" value="Peptidase_M50"/>
</dbReference>
<dbReference type="Proteomes" id="UP000515163">
    <property type="component" value="Unplaced"/>
</dbReference>
<evidence type="ECO:0000313" key="14">
    <source>
        <dbReference type="RefSeq" id="XP_031569993.1"/>
    </source>
</evidence>
<proteinExistence type="inferred from homology"/>
<dbReference type="PRINTS" id="PR01000">
    <property type="entry name" value="SREBPS2PTASE"/>
</dbReference>
<dbReference type="GO" id="GO:1905897">
    <property type="term" value="P:regulation of response to endoplasmic reticulum stress"/>
    <property type="evidence" value="ECO:0007669"/>
    <property type="project" value="TreeGrafter"/>
</dbReference>
<dbReference type="PANTHER" id="PTHR13325">
    <property type="entry name" value="PROTEASE M50 MEMBRANE-BOUND TRANSCRIPTION FACTOR SITE 2 PROTEASE"/>
    <property type="match status" value="1"/>
</dbReference>
<evidence type="ECO:0000256" key="3">
    <source>
        <dbReference type="ARBA" id="ARBA00009989"/>
    </source>
</evidence>
<feature type="transmembrane region" description="Helical" evidence="11">
    <location>
        <begin position="408"/>
        <end position="426"/>
    </location>
</feature>
<keyword evidence="7 11" id="KW-1133">Transmembrane helix</keyword>
<evidence type="ECO:0000256" key="11">
    <source>
        <dbReference type="SAM" id="Phobius"/>
    </source>
</evidence>
<evidence type="ECO:0000256" key="6">
    <source>
        <dbReference type="ARBA" id="ARBA00022692"/>
    </source>
</evidence>
<dbReference type="FunCoup" id="A0A6P8IV12">
    <property type="interactions" value="1908"/>
</dbReference>
<evidence type="ECO:0000256" key="5">
    <source>
        <dbReference type="ARBA" id="ARBA00014400"/>
    </source>
</evidence>
<evidence type="ECO:0000256" key="7">
    <source>
        <dbReference type="ARBA" id="ARBA00022989"/>
    </source>
</evidence>
<evidence type="ECO:0000256" key="1">
    <source>
        <dbReference type="ARBA" id="ARBA00001350"/>
    </source>
</evidence>
<feature type="transmembrane region" description="Helical" evidence="11">
    <location>
        <begin position="125"/>
        <end position="142"/>
    </location>
</feature>
<feature type="transmembrane region" description="Helical" evidence="11">
    <location>
        <begin position="6"/>
        <end position="24"/>
    </location>
</feature>
<dbReference type="GO" id="GO:0005737">
    <property type="term" value="C:cytoplasm"/>
    <property type="evidence" value="ECO:0007669"/>
    <property type="project" value="TreeGrafter"/>
</dbReference>
<comment type="catalytic activity">
    <reaction evidence="1">
        <text>Cleaves several transcription factors that are type-2 transmembrane proteins within membrane-spanning domains. Known substrates include sterol regulatory element-binding protein (SREBP) -1, SREBP-2 and forms of the transcriptional activator ATF6. SREBP-2 is cleaved at the site 477-DRSRILL-|-CVLTFLCLSFNPLTSLLQWGGA-505. The residues Asn-Pro, 11 residues distal to the site of cleavage in the membrane-spanning domain, are important for cleavage by S2P endopeptidase. Replacement of either of these residues does not prevent cleavage, but there is no cleavage if both of these residues are replaced.</text>
        <dbReference type="EC" id="3.4.24.85"/>
    </reaction>
</comment>
<dbReference type="KEGG" id="aten:116304403"/>
<gene>
    <name evidence="14" type="primary">LOC116304403</name>
</gene>
<feature type="domain" description="Peptidase M50" evidence="12">
    <location>
        <begin position="127"/>
        <end position="454"/>
    </location>
</feature>
<sequence length="483" mass="54786">MLRSSSLYLVIFFWILVFIINALLKNYRRYSRRYEELLEENGISLLPCQIRWYTTRFNRWFIKLGKFHSYFLHIWFTIGTWVGVFMMFVSVGVLSLTLYKAFTKEAPEQILTPVMPGVNLPWSQILYYLITLAISGIYHEIGHAIAAVREQVRVNGFGLFFMAIYPGAYVDLHTDHLKLVSSLRQLRIYCAGVWHNIVLALLGLLLLWLLPYIIVPLYMTGQGAVVKQVMKNSPVYGSIKRGDTILSVYGCQVYNKDDWFHCVSKTLLKPQHGYCSDMITITRKNSSTGGVYVDGVFDCCRNATSSRFCFTYQSISQAKGYACLPARTTMQTKKFCNQPEDCAGPGDKACVHPSLDNSSRLLRIIRSRDLDVLYVGDPRLLTYTVVVTDFSPRSPLLPLELPTIIQTFLIYLVSLSGALALLNMVPCYSLDGQWALFALVEYSLVDLIPNEDQRNTLCNVILTLGTLLLAANITLALWTLGNV</sequence>
<dbReference type="OrthoDB" id="69989at2759"/>
<dbReference type="AlphaFoldDB" id="A0A6P8IV12"/>